<feature type="transmembrane region" description="Helical" evidence="9">
    <location>
        <begin position="187"/>
        <end position="206"/>
    </location>
</feature>
<dbReference type="PANTHER" id="PTHR30588">
    <property type="entry name" value="BRANCHED-CHAIN AMINO ACID TRANSPORT SYSTEM 2 CARRIER PROTEIN"/>
    <property type="match status" value="1"/>
</dbReference>
<evidence type="ECO:0000313" key="10">
    <source>
        <dbReference type="EMBL" id="MDQ0178523.1"/>
    </source>
</evidence>
<comment type="function">
    <text evidence="9">Component of the transport system for branched-chain amino acids.</text>
</comment>
<evidence type="ECO:0000256" key="1">
    <source>
        <dbReference type="ARBA" id="ARBA00004651"/>
    </source>
</evidence>
<gene>
    <name evidence="10" type="ORF">J2S08_004430</name>
</gene>
<comment type="similarity">
    <text evidence="2 9">Belongs to the branched chain amino acid transporter family.</text>
</comment>
<keyword evidence="4" id="KW-1003">Cell membrane</keyword>
<keyword evidence="7 9" id="KW-1133">Transmembrane helix</keyword>
<name>A0ABT9WZ22_9BACI</name>
<feature type="transmembrane region" description="Helical" evidence="9">
    <location>
        <begin position="307"/>
        <end position="328"/>
    </location>
</feature>
<evidence type="ECO:0000256" key="5">
    <source>
        <dbReference type="ARBA" id="ARBA00022692"/>
    </source>
</evidence>
<keyword evidence="6 9" id="KW-0029">Amino-acid transport</keyword>
<feature type="transmembrane region" description="Helical" evidence="9">
    <location>
        <begin position="404"/>
        <end position="423"/>
    </location>
</feature>
<dbReference type="NCBIfam" id="TIGR00796">
    <property type="entry name" value="livcs"/>
    <property type="match status" value="1"/>
</dbReference>
<evidence type="ECO:0000256" key="8">
    <source>
        <dbReference type="ARBA" id="ARBA00023136"/>
    </source>
</evidence>
<dbReference type="Pfam" id="PF05525">
    <property type="entry name" value="Branch_AA_trans"/>
    <property type="match status" value="1"/>
</dbReference>
<evidence type="ECO:0000256" key="2">
    <source>
        <dbReference type="ARBA" id="ARBA00008540"/>
    </source>
</evidence>
<feature type="transmembrane region" description="Helical" evidence="9">
    <location>
        <begin position="9"/>
        <end position="27"/>
    </location>
</feature>
<feature type="transmembrane region" description="Helical" evidence="9">
    <location>
        <begin position="116"/>
        <end position="134"/>
    </location>
</feature>
<dbReference type="EMBL" id="JAUSTT010000049">
    <property type="protein sequence ID" value="MDQ0178523.1"/>
    <property type="molecule type" value="Genomic_DNA"/>
</dbReference>
<comment type="subcellular location">
    <subcellularLocation>
        <location evidence="1 9">Cell membrane</location>
        <topology evidence="1 9">Multi-pass membrane protein</topology>
    </subcellularLocation>
</comment>
<keyword evidence="11" id="KW-1185">Reference proteome</keyword>
<evidence type="ECO:0000256" key="6">
    <source>
        <dbReference type="ARBA" id="ARBA00022970"/>
    </source>
</evidence>
<proteinExistence type="inferred from homology"/>
<feature type="transmembrane region" description="Helical" evidence="9">
    <location>
        <begin position="274"/>
        <end position="295"/>
    </location>
</feature>
<keyword evidence="3 9" id="KW-0813">Transport</keyword>
<evidence type="ECO:0000313" key="11">
    <source>
        <dbReference type="Proteomes" id="UP001223586"/>
    </source>
</evidence>
<accession>A0ABT9WZ22</accession>
<feature type="transmembrane region" description="Helical" evidence="9">
    <location>
        <begin position="78"/>
        <end position="96"/>
    </location>
</feature>
<feature type="transmembrane region" description="Helical" evidence="9">
    <location>
        <begin position="367"/>
        <end position="384"/>
    </location>
</feature>
<dbReference type="PANTHER" id="PTHR30588:SF0">
    <property type="entry name" value="BRANCHED-CHAIN AMINO ACID PERMEASE BRNQ"/>
    <property type="match status" value="1"/>
</dbReference>
<keyword evidence="8 9" id="KW-0472">Membrane</keyword>
<feature type="transmembrane region" description="Helical" evidence="9">
    <location>
        <begin position="146"/>
        <end position="167"/>
    </location>
</feature>
<comment type="caution">
    <text evidence="10">The sequence shown here is derived from an EMBL/GenBank/DDBJ whole genome shotgun (WGS) entry which is preliminary data.</text>
</comment>
<protein>
    <recommendedName>
        <fullName evidence="9">Branched-chain amino acid transport system carrier protein</fullName>
    </recommendedName>
</protein>
<feature type="transmembrane region" description="Helical" evidence="9">
    <location>
        <begin position="39"/>
        <end position="66"/>
    </location>
</feature>
<feature type="transmembrane region" description="Helical" evidence="9">
    <location>
        <begin position="334"/>
        <end position="355"/>
    </location>
</feature>
<reference evidence="10 11" key="1">
    <citation type="submission" date="2023-07" db="EMBL/GenBank/DDBJ databases">
        <title>Genomic Encyclopedia of Type Strains, Phase IV (KMG-IV): sequencing the most valuable type-strain genomes for metagenomic binning, comparative biology and taxonomic classification.</title>
        <authorList>
            <person name="Goeker M."/>
        </authorList>
    </citation>
    <scope>NUCLEOTIDE SEQUENCE [LARGE SCALE GENOMIC DNA]</scope>
    <source>
        <strain evidence="10 11">DSM 23837</strain>
    </source>
</reference>
<evidence type="ECO:0000256" key="3">
    <source>
        <dbReference type="ARBA" id="ARBA00022448"/>
    </source>
</evidence>
<evidence type="ECO:0000256" key="9">
    <source>
        <dbReference type="RuleBase" id="RU362122"/>
    </source>
</evidence>
<dbReference type="Proteomes" id="UP001223586">
    <property type="component" value="Unassembled WGS sequence"/>
</dbReference>
<keyword evidence="5 9" id="KW-0812">Transmembrane</keyword>
<dbReference type="InterPro" id="IPR004685">
    <property type="entry name" value="Brnchd-chn_aa_trnsp_Livcs"/>
</dbReference>
<evidence type="ECO:0000256" key="4">
    <source>
        <dbReference type="ARBA" id="ARBA00022475"/>
    </source>
</evidence>
<feature type="transmembrane region" description="Helical" evidence="9">
    <location>
        <begin position="218"/>
        <end position="245"/>
    </location>
</feature>
<organism evidence="10 11">
    <name type="scientific">Bacillus chungangensis</name>
    <dbReference type="NCBI Taxonomy" id="587633"/>
    <lineage>
        <taxon>Bacteria</taxon>
        <taxon>Bacillati</taxon>
        <taxon>Bacillota</taxon>
        <taxon>Bacilli</taxon>
        <taxon>Bacillales</taxon>
        <taxon>Bacillaceae</taxon>
        <taxon>Bacillus</taxon>
    </lineage>
</organism>
<dbReference type="RefSeq" id="WP_307233428.1">
    <property type="nucleotide sequence ID" value="NZ_JAUSTT010000049.1"/>
</dbReference>
<sequence length="436" mass="47888">MIRKRKDTIILGLALFSIFFGAGNMIFPPYIGVLTGENYLYALFGFFITGIFLPHLGLIVVSSLGGTLGGLTDRVSKHFTKILGTLIMLSLGPILAVPRTAATTLEMAFVPNFGEINPLIFSIIYFFIVWLLAVNSKTVVEKIGKILTPILLLFLGVLITKGIFYPISDYSPGYTEQHFYTGFSSGYQTMDALGSILTGFLILSFLDHKKYTDHHERIGIAVKASVLSGFLILLIYGGLTILGAYSGDVFVPSDEKTYIITTISSLLLGNFSKAALGFCITFACLTTATGLTSIVGEYFQNLSTGKLNYRVIVTFVCISGIVFSTYGVEGIIQIAVPILSILYPVVMTLILLGVFTKYLPNHVYQGATIFTLIFSIIDVCHHHFPEIKLLEKIMTIIPLGKYGFVWVIPALVGGAIFFIIYQFKGEKRCSTSEYKS</sequence>
<evidence type="ECO:0000256" key="7">
    <source>
        <dbReference type="ARBA" id="ARBA00022989"/>
    </source>
</evidence>